<organism evidence="2">
    <name type="scientific">Oikopleura dioica</name>
    <name type="common">Tunicate</name>
    <dbReference type="NCBI Taxonomy" id="34765"/>
    <lineage>
        <taxon>Eukaryota</taxon>
        <taxon>Metazoa</taxon>
        <taxon>Chordata</taxon>
        <taxon>Tunicata</taxon>
        <taxon>Appendicularia</taxon>
        <taxon>Copelata</taxon>
        <taxon>Oikopleuridae</taxon>
        <taxon>Oikopleura</taxon>
    </lineage>
</organism>
<keyword evidence="3" id="KW-1185">Reference proteome</keyword>
<dbReference type="AlphaFoldDB" id="E4XPU2"/>
<dbReference type="Proteomes" id="UP000001307">
    <property type="component" value="Unassembled WGS sequence"/>
</dbReference>
<evidence type="ECO:0000313" key="2">
    <source>
        <dbReference type="EMBL" id="CBY19860.1"/>
    </source>
</evidence>
<dbReference type="InParanoid" id="E4XPU2"/>
<proteinExistence type="predicted"/>
<feature type="transmembrane region" description="Helical" evidence="1">
    <location>
        <begin position="120"/>
        <end position="146"/>
    </location>
</feature>
<dbReference type="OrthoDB" id="10356773at2759"/>
<feature type="transmembrane region" description="Helical" evidence="1">
    <location>
        <begin position="54"/>
        <end position="75"/>
    </location>
</feature>
<keyword evidence="1" id="KW-1133">Transmembrane helix</keyword>
<keyword evidence="1" id="KW-0812">Transmembrane</keyword>
<sequence length="183" mass="20042">MTVSVTVDVEKSNAEGKASEEISSVPKPVEQTALLTTEEQSQDVLNFMQGATRMLALCGSLCCLIAFTMSTLCLVQQILSSAGSPCIPNPNKLASLRLSIQNRSGEPESTAEKIGRIERLFLMATGLDNCVLCTVMMCLILIAKALIIRKNLQSVILISFLMSLFHGTDQSGDCKYLRIRRFY</sequence>
<evidence type="ECO:0000256" key="1">
    <source>
        <dbReference type="SAM" id="Phobius"/>
    </source>
</evidence>
<accession>E4XPU2</accession>
<evidence type="ECO:0000313" key="3">
    <source>
        <dbReference type="Proteomes" id="UP000001307"/>
    </source>
</evidence>
<name>E4XPU2_OIKDI</name>
<protein>
    <submittedName>
        <fullName evidence="2">Uncharacterized protein</fullName>
    </submittedName>
</protein>
<dbReference type="EMBL" id="FN653097">
    <property type="protein sequence ID" value="CBY19860.1"/>
    <property type="molecule type" value="Genomic_DNA"/>
</dbReference>
<keyword evidence="1" id="KW-0472">Membrane</keyword>
<gene>
    <name evidence="2" type="ORF">GSOID_T00017221001</name>
</gene>
<reference evidence="2" key="1">
    <citation type="journal article" date="2010" name="Science">
        <title>Plasticity of animal genome architecture unmasked by rapid evolution of a pelagic tunicate.</title>
        <authorList>
            <person name="Denoeud F."/>
            <person name="Henriet S."/>
            <person name="Mungpakdee S."/>
            <person name="Aury J.M."/>
            <person name="Da Silva C."/>
            <person name="Brinkmann H."/>
            <person name="Mikhaleva J."/>
            <person name="Olsen L.C."/>
            <person name="Jubin C."/>
            <person name="Canestro C."/>
            <person name="Bouquet J.M."/>
            <person name="Danks G."/>
            <person name="Poulain J."/>
            <person name="Campsteijn C."/>
            <person name="Adamski M."/>
            <person name="Cross I."/>
            <person name="Yadetie F."/>
            <person name="Muffato M."/>
            <person name="Louis A."/>
            <person name="Butcher S."/>
            <person name="Tsagkogeorga G."/>
            <person name="Konrad A."/>
            <person name="Singh S."/>
            <person name="Jensen M.F."/>
            <person name="Cong E.H."/>
            <person name="Eikeseth-Otteraa H."/>
            <person name="Noel B."/>
            <person name="Anthouard V."/>
            <person name="Porcel B.M."/>
            <person name="Kachouri-Lafond R."/>
            <person name="Nishino A."/>
            <person name="Ugolini M."/>
            <person name="Chourrout P."/>
            <person name="Nishida H."/>
            <person name="Aasland R."/>
            <person name="Huzurbazar S."/>
            <person name="Westhof E."/>
            <person name="Delsuc F."/>
            <person name="Lehrach H."/>
            <person name="Reinhardt R."/>
            <person name="Weissenbach J."/>
            <person name="Roy S.W."/>
            <person name="Artiguenave F."/>
            <person name="Postlethwait J.H."/>
            <person name="Manak J.R."/>
            <person name="Thompson E.M."/>
            <person name="Jaillon O."/>
            <person name="Du Pasquier L."/>
            <person name="Boudinot P."/>
            <person name="Liberles D.A."/>
            <person name="Volff J.N."/>
            <person name="Philippe H."/>
            <person name="Lenhard B."/>
            <person name="Roest Crollius H."/>
            <person name="Wincker P."/>
            <person name="Chourrout D."/>
        </authorList>
    </citation>
    <scope>NUCLEOTIDE SEQUENCE [LARGE SCALE GENOMIC DNA]</scope>
</reference>